<organism evidence="2">
    <name type="scientific">freshwater metagenome</name>
    <dbReference type="NCBI Taxonomy" id="449393"/>
    <lineage>
        <taxon>unclassified sequences</taxon>
        <taxon>metagenomes</taxon>
        <taxon>ecological metagenomes</taxon>
    </lineage>
</organism>
<dbReference type="InterPro" id="IPR043130">
    <property type="entry name" value="CDP-OH_PTrfase_TM_dom"/>
</dbReference>
<accession>A0A6J7J543</accession>
<evidence type="ECO:0000256" key="1">
    <source>
        <dbReference type="SAM" id="Phobius"/>
    </source>
</evidence>
<dbReference type="GO" id="GO:0016780">
    <property type="term" value="F:phosphotransferase activity, for other substituted phosphate groups"/>
    <property type="evidence" value="ECO:0007669"/>
    <property type="project" value="InterPro"/>
</dbReference>
<sequence length="209" mass="22037">MALLAEKEFRDRWSKLHGGAEMTAVVGGWLKISYTAARICYRLKITPDVLTFLGLAAAIACGVISPSAWAAAFLVLSLIADGIDGSVAIVQGGESDWGAAKDSITDRIAEFAWGVALYQLGVPLVLVCTLVILASVQEYARARLGGIGIHQLGVVTPAERPVRAIAVIIAILASAIFGGNSATIVAIALTAMQTFSVLQVLRVTYQQLR</sequence>
<feature type="transmembrane region" description="Helical" evidence="1">
    <location>
        <begin position="161"/>
        <end position="178"/>
    </location>
</feature>
<evidence type="ECO:0000313" key="2">
    <source>
        <dbReference type="EMBL" id="CAB4938488.1"/>
    </source>
</evidence>
<protein>
    <submittedName>
        <fullName evidence="2">Unannotated protein</fullName>
    </submittedName>
</protein>
<dbReference type="Pfam" id="PF01066">
    <property type="entry name" value="CDP-OH_P_transf"/>
    <property type="match status" value="1"/>
</dbReference>
<feature type="transmembrane region" description="Helical" evidence="1">
    <location>
        <begin position="52"/>
        <end position="80"/>
    </location>
</feature>
<dbReference type="GO" id="GO:0008654">
    <property type="term" value="P:phospholipid biosynthetic process"/>
    <property type="evidence" value="ECO:0007669"/>
    <property type="project" value="InterPro"/>
</dbReference>
<name>A0A6J7J543_9ZZZZ</name>
<gene>
    <name evidence="2" type="ORF">UFOPK3774_00491</name>
</gene>
<dbReference type="GO" id="GO:0016020">
    <property type="term" value="C:membrane"/>
    <property type="evidence" value="ECO:0007669"/>
    <property type="project" value="InterPro"/>
</dbReference>
<proteinExistence type="predicted"/>
<dbReference type="AlphaFoldDB" id="A0A6J7J543"/>
<keyword evidence="1" id="KW-0472">Membrane</keyword>
<reference evidence="2" key="1">
    <citation type="submission" date="2020-05" db="EMBL/GenBank/DDBJ databases">
        <authorList>
            <person name="Chiriac C."/>
            <person name="Salcher M."/>
            <person name="Ghai R."/>
            <person name="Kavagutti S V."/>
        </authorList>
    </citation>
    <scope>NUCLEOTIDE SEQUENCE</scope>
</reference>
<dbReference type="EMBL" id="CAFBNG010000069">
    <property type="protein sequence ID" value="CAB4938488.1"/>
    <property type="molecule type" value="Genomic_DNA"/>
</dbReference>
<feature type="transmembrane region" description="Helical" evidence="1">
    <location>
        <begin position="116"/>
        <end position="140"/>
    </location>
</feature>
<dbReference type="Gene3D" id="1.20.120.1760">
    <property type="match status" value="1"/>
</dbReference>
<keyword evidence="1" id="KW-1133">Transmembrane helix</keyword>
<dbReference type="InterPro" id="IPR000462">
    <property type="entry name" value="CDP-OH_P_trans"/>
</dbReference>
<keyword evidence="1" id="KW-0812">Transmembrane</keyword>